<accession>A0A2S7EP84</accession>
<evidence type="ECO:0000256" key="4">
    <source>
        <dbReference type="ARBA" id="ARBA00023163"/>
    </source>
</evidence>
<dbReference type="RefSeq" id="WP_046980530.1">
    <property type="nucleotide sequence ID" value="NZ_CP043476.1"/>
</dbReference>
<dbReference type="PROSITE" id="PS50931">
    <property type="entry name" value="HTH_LYSR"/>
    <property type="match status" value="1"/>
</dbReference>
<keyword evidence="4" id="KW-0804">Transcription</keyword>
<dbReference type="SUPFAM" id="SSF53850">
    <property type="entry name" value="Periplasmic binding protein-like II"/>
    <property type="match status" value="1"/>
</dbReference>
<evidence type="ECO:0000313" key="6">
    <source>
        <dbReference type="EMBL" id="PPU94029.1"/>
    </source>
</evidence>
<reference evidence="7" key="1">
    <citation type="submission" date="2016-08" db="EMBL/GenBank/DDBJ databases">
        <authorList>
            <person name="Merda D."/>
            <person name="Briand M."/>
            <person name="Taghouti G."/>
            <person name="Carrere S."/>
            <person name="Gouzy J."/>
            <person name="Portier P."/>
            <person name="Jacques M.-A."/>
            <person name="Fischer-Le Saux M."/>
        </authorList>
    </citation>
    <scope>NUCLEOTIDE SEQUENCE [LARGE SCALE GENOMIC DNA]</scope>
    <source>
        <strain evidence="7">CFBP1156</strain>
    </source>
</reference>
<sequence>MPAADLNLLAVLDVLLEERSVTRAAERLNISAPSVSRMLGRLRHVTGDPLLIRAGRDLVPTARALELHREVHRVVEDAGALLRPVTLNLATLERRFSVRANDGFVGTFAGLLLARLRSLAPKVELRFAPEGESDDAGLREGRIDLDIGALREMGPEVRIQTILRDHFVGMVRLEHPIFDSEITPEHFCRYDQLSISRRGRTHGPVDDALADLDLKRRVVLVVPSPQTALAALFESDLIVPVPNHVRRAAEAMGVKVRAFELPFQLKPVVIGQAWHPRFDKDAGHQFLRRAVREMCEAW</sequence>
<dbReference type="Proteomes" id="UP000238261">
    <property type="component" value="Unassembled WGS sequence"/>
</dbReference>
<dbReference type="InterPro" id="IPR036390">
    <property type="entry name" value="WH_DNA-bd_sf"/>
</dbReference>
<dbReference type="Pfam" id="PF00126">
    <property type="entry name" value="HTH_1"/>
    <property type="match status" value="1"/>
</dbReference>
<dbReference type="AlphaFoldDB" id="A0A2S7EP84"/>
<name>A0A2S7EP84_9XANT</name>
<dbReference type="EMBL" id="MDEG01000040">
    <property type="protein sequence ID" value="PPU94029.1"/>
    <property type="molecule type" value="Genomic_DNA"/>
</dbReference>
<evidence type="ECO:0000256" key="1">
    <source>
        <dbReference type="ARBA" id="ARBA00009437"/>
    </source>
</evidence>
<comment type="similarity">
    <text evidence="1">Belongs to the LysR transcriptional regulatory family.</text>
</comment>
<dbReference type="Gene3D" id="3.40.190.10">
    <property type="entry name" value="Periplasmic binding protein-like II"/>
    <property type="match status" value="2"/>
</dbReference>
<dbReference type="InterPro" id="IPR036388">
    <property type="entry name" value="WH-like_DNA-bd_sf"/>
</dbReference>
<gene>
    <name evidence="6" type="ORF">XhyaCFBP1156_20460</name>
</gene>
<dbReference type="OrthoDB" id="8557381at2"/>
<organism evidence="6 7">
    <name type="scientific">Xanthomonas hyacinthi</name>
    <dbReference type="NCBI Taxonomy" id="56455"/>
    <lineage>
        <taxon>Bacteria</taxon>
        <taxon>Pseudomonadati</taxon>
        <taxon>Pseudomonadota</taxon>
        <taxon>Gammaproteobacteria</taxon>
        <taxon>Lysobacterales</taxon>
        <taxon>Lysobacteraceae</taxon>
        <taxon>Xanthomonas</taxon>
    </lineage>
</organism>
<evidence type="ECO:0000256" key="3">
    <source>
        <dbReference type="ARBA" id="ARBA00023125"/>
    </source>
</evidence>
<dbReference type="InterPro" id="IPR050389">
    <property type="entry name" value="LysR-type_TF"/>
</dbReference>
<dbReference type="PANTHER" id="PTHR30118:SF15">
    <property type="entry name" value="TRANSCRIPTIONAL REGULATORY PROTEIN"/>
    <property type="match status" value="1"/>
</dbReference>
<dbReference type="Gene3D" id="1.10.10.10">
    <property type="entry name" value="Winged helix-like DNA-binding domain superfamily/Winged helix DNA-binding domain"/>
    <property type="match status" value="1"/>
</dbReference>
<keyword evidence="2" id="KW-0805">Transcription regulation</keyword>
<keyword evidence="7" id="KW-1185">Reference proteome</keyword>
<dbReference type="PANTHER" id="PTHR30118">
    <property type="entry name" value="HTH-TYPE TRANSCRIPTIONAL REGULATOR LEUO-RELATED"/>
    <property type="match status" value="1"/>
</dbReference>
<dbReference type="GO" id="GO:0003700">
    <property type="term" value="F:DNA-binding transcription factor activity"/>
    <property type="evidence" value="ECO:0007669"/>
    <property type="project" value="InterPro"/>
</dbReference>
<comment type="caution">
    <text evidence="6">The sequence shown here is derived from an EMBL/GenBank/DDBJ whole genome shotgun (WGS) entry which is preliminary data.</text>
</comment>
<dbReference type="CDD" id="cd08460">
    <property type="entry name" value="PBP2_DntR_like_1"/>
    <property type="match status" value="1"/>
</dbReference>
<dbReference type="GO" id="GO:0003677">
    <property type="term" value="F:DNA binding"/>
    <property type="evidence" value="ECO:0007669"/>
    <property type="project" value="UniProtKB-KW"/>
</dbReference>
<feature type="domain" description="HTH lysR-type" evidence="5">
    <location>
        <begin position="1"/>
        <end position="61"/>
    </location>
</feature>
<dbReference type="InterPro" id="IPR000847">
    <property type="entry name" value="LysR_HTH_N"/>
</dbReference>
<keyword evidence="3" id="KW-0238">DNA-binding</keyword>
<dbReference type="Pfam" id="PF03466">
    <property type="entry name" value="LysR_substrate"/>
    <property type="match status" value="1"/>
</dbReference>
<evidence type="ECO:0000256" key="2">
    <source>
        <dbReference type="ARBA" id="ARBA00023015"/>
    </source>
</evidence>
<evidence type="ECO:0000313" key="7">
    <source>
        <dbReference type="Proteomes" id="UP000238261"/>
    </source>
</evidence>
<protein>
    <submittedName>
        <fullName evidence="6">LysR family transcriptional regulator</fullName>
    </submittedName>
</protein>
<proteinExistence type="inferred from homology"/>
<evidence type="ECO:0000259" key="5">
    <source>
        <dbReference type="PROSITE" id="PS50931"/>
    </source>
</evidence>
<dbReference type="InterPro" id="IPR005119">
    <property type="entry name" value="LysR_subst-bd"/>
</dbReference>
<dbReference type="SUPFAM" id="SSF46785">
    <property type="entry name" value="Winged helix' DNA-binding domain"/>
    <property type="match status" value="1"/>
</dbReference>